<gene>
    <name evidence="2" type="ORF">PGLA1383_LOCUS12101</name>
</gene>
<dbReference type="EMBL" id="CAJNNV010006375">
    <property type="protein sequence ID" value="CAE8593508.1"/>
    <property type="molecule type" value="Genomic_DNA"/>
</dbReference>
<evidence type="ECO:0000259" key="1">
    <source>
        <dbReference type="PROSITE" id="PS50211"/>
    </source>
</evidence>
<dbReference type="Gene3D" id="3.40.50.11500">
    <property type="match status" value="1"/>
</dbReference>
<dbReference type="OrthoDB" id="439303at2759"/>
<reference evidence="2" key="1">
    <citation type="submission" date="2021-02" db="EMBL/GenBank/DDBJ databases">
        <authorList>
            <person name="Dougan E. K."/>
            <person name="Rhodes N."/>
            <person name="Thang M."/>
            <person name="Chan C."/>
        </authorList>
    </citation>
    <scope>NUCLEOTIDE SEQUENCE</scope>
</reference>
<dbReference type="GO" id="GO:0031410">
    <property type="term" value="C:cytoplasmic vesicle"/>
    <property type="evidence" value="ECO:0007669"/>
    <property type="project" value="TreeGrafter"/>
</dbReference>
<protein>
    <recommendedName>
        <fullName evidence="1">UDENN domain-containing protein</fullName>
    </recommendedName>
</protein>
<accession>A0A813DXU5</accession>
<dbReference type="InterPro" id="IPR043153">
    <property type="entry name" value="DENN_C"/>
</dbReference>
<comment type="caution">
    <text evidence="2">The sequence shown here is derived from an EMBL/GenBank/DDBJ whole genome shotgun (WGS) entry which is preliminary data.</text>
</comment>
<evidence type="ECO:0000313" key="3">
    <source>
        <dbReference type="Proteomes" id="UP000654075"/>
    </source>
</evidence>
<dbReference type="InterPro" id="IPR037516">
    <property type="entry name" value="Tripartite_DENN"/>
</dbReference>
<feature type="non-terminal residue" evidence="2">
    <location>
        <position position="105"/>
    </location>
</feature>
<evidence type="ECO:0000313" key="2">
    <source>
        <dbReference type="EMBL" id="CAE8593508.1"/>
    </source>
</evidence>
<dbReference type="InterPro" id="IPR051696">
    <property type="entry name" value="DENN_Domain_GEFs"/>
</dbReference>
<dbReference type="AlphaFoldDB" id="A0A813DXU5"/>
<dbReference type="Proteomes" id="UP000654075">
    <property type="component" value="Unassembled WGS sequence"/>
</dbReference>
<dbReference type="PANTHER" id="PTHR12296:SF21">
    <property type="entry name" value="DENN DOMAIN-CONTAINING PROTEIN 3"/>
    <property type="match status" value="1"/>
</dbReference>
<organism evidence="2 3">
    <name type="scientific">Polarella glacialis</name>
    <name type="common">Dinoflagellate</name>
    <dbReference type="NCBI Taxonomy" id="89957"/>
    <lineage>
        <taxon>Eukaryota</taxon>
        <taxon>Sar</taxon>
        <taxon>Alveolata</taxon>
        <taxon>Dinophyceae</taxon>
        <taxon>Suessiales</taxon>
        <taxon>Suessiaceae</taxon>
        <taxon>Polarella</taxon>
    </lineage>
</organism>
<dbReference type="Pfam" id="PF02141">
    <property type="entry name" value="DENN"/>
    <property type="match status" value="1"/>
</dbReference>
<keyword evidence="3" id="KW-1185">Reference proteome</keyword>
<name>A0A813DXU5_POLGL</name>
<dbReference type="PROSITE" id="PS50211">
    <property type="entry name" value="DENN"/>
    <property type="match status" value="1"/>
</dbReference>
<sequence>ALLIEQRIVLHSRSFSVLSAVGEVLVGLIWPLRLAAVYVPLLPNALVDFCGAPIPFVLGIDSVMVSRAEAICEPQTMFVDIDTGSVRTTQESSYSVGISASVSRA</sequence>
<proteinExistence type="predicted"/>
<feature type="non-terminal residue" evidence="2">
    <location>
        <position position="1"/>
    </location>
</feature>
<feature type="domain" description="UDENN" evidence="1">
    <location>
        <begin position="1"/>
        <end position="105"/>
    </location>
</feature>
<dbReference type="GO" id="GO:0032483">
    <property type="term" value="P:regulation of Rab protein signal transduction"/>
    <property type="evidence" value="ECO:0007669"/>
    <property type="project" value="TreeGrafter"/>
</dbReference>
<dbReference type="PANTHER" id="PTHR12296">
    <property type="entry name" value="DENN DOMAIN-CONTAINING PROTEIN 4"/>
    <property type="match status" value="1"/>
</dbReference>
<dbReference type="InterPro" id="IPR001194">
    <property type="entry name" value="cDENN_dom"/>
</dbReference>